<name>A0A9Q3IBV3_9BASI</name>
<evidence type="ECO:0000313" key="2">
    <source>
        <dbReference type="Proteomes" id="UP000765509"/>
    </source>
</evidence>
<comment type="caution">
    <text evidence="1">The sequence shown here is derived from an EMBL/GenBank/DDBJ whole genome shotgun (WGS) entry which is preliminary data.</text>
</comment>
<gene>
    <name evidence="1" type="ORF">O181_077176</name>
</gene>
<dbReference type="Proteomes" id="UP000765509">
    <property type="component" value="Unassembled WGS sequence"/>
</dbReference>
<dbReference type="EMBL" id="AVOT02042079">
    <property type="protein sequence ID" value="MBW0537461.1"/>
    <property type="molecule type" value="Genomic_DNA"/>
</dbReference>
<protein>
    <submittedName>
        <fullName evidence="1">Uncharacterized protein</fullName>
    </submittedName>
</protein>
<accession>A0A9Q3IBV3</accession>
<proteinExistence type="predicted"/>
<sequence>MSLHTEFVVLENSGMDGLLIGTEYHRVYGISIHNSTENYWTIGEEEEIKFYSKTENPNQIKIYSNKDYLIEEHTKPPEKEQWVKVDGIINITHPLKSSRASRRKKESHQ</sequence>
<keyword evidence="2" id="KW-1185">Reference proteome</keyword>
<dbReference type="AlphaFoldDB" id="A0A9Q3IBV3"/>
<organism evidence="1 2">
    <name type="scientific">Austropuccinia psidii MF-1</name>
    <dbReference type="NCBI Taxonomy" id="1389203"/>
    <lineage>
        <taxon>Eukaryota</taxon>
        <taxon>Fungi</taxon>
        <taxon>Dikarya</taxon>
        <taxon>Basidiomycota</taxon>
        <taxon>Pucciniomycotina</taxon>
        <taxon>Pucciniomycetes</taxon>
        <taxon>Pucciniales</taxon>
        <taxon>Sphaerophragmiaceae</taxon>
        <taxon>Austropuccinia</taxon>
    </lineage>
</organism>
<reference evidence="1" key="1">
    <citation type="submission" date="2021-03" db="EMBL/GenBank/DDBJ databases">
        <title>Draft genome sequence of rust myrtle Austropuccinia psidii MF-1, a brazilian biotype.</title>
        <authorList>
            <person name="Quecine M.C."/>
            <person name="Pachon D.M.R."/>
            <person name="Bonatelli M.L."/>
            <person name="Correr F.H."/>
            <person name="Franceschini L.M."/>
            <person name="Leite T.F."/>
            <person name="Margarido G.R.A."/>
            <person name="Almeida C.A."/>
            <person name="Ferrarezi J.A."/>
            <person name="Labate C.A."/>
        </authorList>
    </citation>
    <scope>NUCLEOTIDE SEQUENCE</scope>
    <source>
        <strain evidence="1">MF-1</strain>
    </source>
</reference>
<evidence type="ECO:0000313" key="1">
    <source>
        <dbReference type="EMBL" id="MBW0537461.1"/>
    </source>
</evidence>